<dbReference type="NCBIfam" id="TIGR02532">
    <property type="entry name" value="IV_pilin_GFxxxE"/>
    <property type="match status" value="1"/>
</dbReference>
<evidence type="ECO:0000256" key="1">
    <source>
        <dbReference type="SAM" id="Phobius"/>
    </source>
</evidence>
<feature type="transmembrane region" description="Helical" evidence="1">
    <location>
        <begin position="12"/>
        <end position="36"/>
    </location>
</feature>
<dbReference type="EMBL" id="CP036275">
    <property type="protein sequence ID" value="QDU40260.1"/>
    <property type="molecule type" value="Genomic_DNA"/>
</dbReference>
<dbReference type="InterPro" id="IPR045584">
    <property type="entry name" value="Pilin-like"/>
</dbReference>
<dbReference type="PANTHER" id="PTHR30093:SF2">
    <property type="entry name" value="TYPE II SECRETION SYSTEM PROTEIN H"/>
    <property type="match status" value="1"/>
</dbReference>
<keyword evidence="1" id="KW-1133">Transmembrane helix</keyword>
<dbReference type="Proteomes" id="UP000320496">
    <property type="component" value="Chromosome"/>
</dbReference>
<dbReference type="InterPro" id="IPR012902">
    <property type="entry name" value="N_methyl_site"/>
</dbReference>
<name>A0A517ZCU4_9PLAN</name>
<sequence length="316" mass="34640">MRSHICARRSSGFTLIELLVVIAIIGLLVAMLMPAVQQAREAARRSSCGNNLHQIAIAMHSYHEALRSFPSGFVLASAGFDGSLPPNMIPGDDTDDMGEMLSCTINYPSSSMEAVVVHQWACMGKAWGWHALLLDQMDQSTIPVDFRKARFALVNVEAGTIPVPSYVCPSASIDGACLPQQPTTYRGNMGYWPSNDPLAPRNNGIFYKDSGIRDRDITDGMSQTILVAETPMGLWPDAYSCCARARDDKPTFDAWWLGPPSPTIEPFLFGFGSWHQDSVNLAMADGSARNVSKTIDEDVFRSLCTRNGREPVQADF</sequence>
<dbReference type="SUPFAM" id="SSF54523">
    <property type="entry name" value="Pili subunits"/>
    <property type="match status" value="1"/>
</dbReference>
<feature type="domain" description="DUF1559" evidence="2">
    <location>
        <begin position="37"/>
        <end position="297"/>
    </location>
</feature>
<evidence type="ECO:0000259" key="2">
    <source>
        <dbReference type="Pfam" id="PF07596"/>
    </source>
</evidence>
<dbReference type="InterPro" id="IPR027558">
    <property type="entry name" value="Pre_pil_HX9DG_C"/>
</dbReference>
<dbReference type="PANTHER" id="PTHR30093">
    <property type="entry name" value="GENERAL SECRETION PATHWAY PROTEIN G"/>
    <property type="match status" value="1"/>
</dbReference>
<keyword evidence="1" id="KW-0812">Transmembrane</keyword>
<dbReference type="Pfam" id="PF07596">
    <property type="entry name" value="SBP_bac_10"/>
    <property type="match status" value="1"/>
</dbReference>
<dbReference type="InterPro" id="IPR011453">
    <property type="entry name" value="DUF1559"/>
</dbReference>
<dbReference type="NCBIfam" id="TIGR04294">
    <property type="entry name" value="pre_pil_HX9DG"/>
    <property type="match status" value="1"/>
</dbReference>
<proteinExistence type="predicted"/>
<dbReference type="KEGG" id="mri:Mal4_46160"/>
<keyword evidence="1" id="KW-0472">Membrane</keyword>
<organism evidence="3 4">
    <name type="scientific">Maioricimonas rarisocia</name>
    <dbReference type="NCBI Taxonomy" id="2528026"/>
    <lineage>
        <taxon>Bacteria</taxon>
        <taxon>Pseudomonadati</taxon>
        <taxon>Planctomycetota</taxon>
        <taxon>Planctomycetia</taxon>
        <taxon>Planctomycetales</taxon>
        <taxon>Planctomycetaceae</taxon>
        <taxon>Maioricimonas</taxon>
    </lineage>
</organism>
<protein>
    <submittedName>
        <fullName evidence="3">Type II secretion system protein G</fullName>
    </submittedName>
</protein>
<evidence type="ECO:0000313" key="4">
    <source>
        <dbReference type="Proteomes" id="UP000320496"/>
    </source>
</evidence>
<dbReference type="AlphaFoldDB" id="A0A517ZCU4"/>
<dbReference type="RefSeq" id="WP_197443710.1">
    <property type="nucleotide sequence ID" value="NZ_CP036275.1"/>
</dbReference>
<gene>
    <name evidence="3" type="primary">xcpT_41</name>
    <name evidence="3" type="ORF">Mal4_46160</name>
</gene>
<dbReference type="Gene3D" id="3.30.700.10">
    <property type="entry name" value="Glycoprotein, Type 4 Pilin"/>
    <property type="match status" value="1"/>
</dbReference>
<evidence type="ECO:0000313" key="3">
    <source>
        <dbReference type="EMBL" id="QDU40260.1"/>
    </source>
</evidence>
<keyword evidence="4" id="KW-1185">Reference proteome</keyword>
<reference evidence="3 4" key="1">
    <citation type="submission" date="2019-02" db="EMBL/GenBank/DDBJ databases">
        <title>Deep-cultivation of Planctomycetes and their phenomic and genomic characterization uncovers novel biology.</title>
        <authorList>
            <person name="Wiegand S."/>
            <person name="Jogler M."/>
            <person name="Boedeker C."/>
            <person name="Pinto D."/>
            <person name="Vollmers J."/>
            <person name="Rivas-Marin E."/>
            <person name="Kohn T."/>
            <person name="Peeters S.H."/>
            <person name="Heuer A."/>
            <person name="Rast P."/>
            <person name="Oberbeckmann S."/>
            <person name="Bunk B."/>
            <person name="Jeske O."/>
            <person name="Meyerdierks A."/>
            <person name="Storesund J.E."/>
            <person name="Kallscheuer N."/>
            <person name="Luecker S."/>
            <person name="Lage O.M."/>
            <person name="Pohl T."/>
            <person name="Merkel B.J."/>
            <person name="Hornburger P."/>
            <person name="Mueller R.-W."/>
            <person name="Bruemmer F."/>
            <person name="Labrenz M."/>
            <person name="Spormann A.M."/>
            <person name="Op den Camp H."/>
            <person name="Overmann J."/>
            <person name="Amann R."/>
            <person name="Jetten M.S.M."/>
            <person name="Mascher T."/>
            <person name="Medema M.H."/>
            <person name="Devos D.P."/>
            <person name="Kaster A.-K."/>
            <person name="Ovreas L."/>
            <person name="Rohde M."/>
            <person name="Galperin M.Y."/>
            <person name="Jogler C."/>
        </authorList>
    </citation>
    <scope>NUCLEOTIDE SEQUENCE [LARGE SCALE GENOMIC DNA]</scope>
    <source>
        <strain evidence="3 4">Mal4</strain>
    </source>
</reference>
<dbReference type="Pfam" id="PF07963">
    <property type="entry name" value="N_methyl"/>
    <property type="match status" value="1"/>
</dbReference>
<accession>A0A517ZCU4</accession>
<dbReference type="PROSITE" id="PS00409">
    <property type="entry name" value="PROKAR_NTER_METHYL"/>
    <property type="match status" value="1"/>
</dbReference>